<evidence type="ECO:0000313" key="3">
    <source>
        <dbReference type="EMBL" id="MDX8152122.1"/>
    </source>
</evidence>
<evidence type="ECO:0000313" key="4">
    <source>
        <dbReference type="Proteomes" id="UP001277761"/>
    </source>
</evidence>
<accession>A0ABU4VJV9</accession>
<sequence length="142" mass="15022">MTLHGLWHRDQGTCWLCGGPVAVPGDVDPLDDAAPTRDHVQPRAEGGADGAGNLRLAHRDCNAARGRGAVASPYVNERIREIVARGLRGRPSIAREVAAERLVAAIVAGLGFDPPPRGSGAAESNPWWDGVPARRGARDLVR</sequence>
<proteinExistence type="predicted"/>
<evidence type="ECO:0000256" key="1">
    <source>
        <dbReference type="SAM" id="MobiDB-lite"/>
    </source>
</evidence>
<feature type="domain" description="HNH" evidence="2">
    <location>
        <begin position="34"/>
        <end position="66"/>
    </location>
</feature>
<protein>
    <submittedName>
        <fullName evidence="3">HNH endonuclease signature motif containing protein</fullName>
    </submittedName>
</protein>
<dbReference type="Gene3D" id="1.10.30.50">
    <property type="match status" value="1"/>
</dbReference>
<gene>
    <name evidence="3" type="ORF">SK069_10995</name>
</gene>
<dbReference type="Proteomes" id="UP001277761">
    <property type="component" value="Unassembled WGS sequence"/>
</dbReference>
<dbReference type="InterPro" id="IPR002711">
    <property type="entry name" value="HNH"/>
</dbReference>
<dbReference type="InterPro" id="IPR003615">
    <property type="entry name" value="HNH_nuc"/>
</dbReference>
<evidence type="ECO:0000259" key="2">
    <source>
        <dbReference type="Pfam" id="PF01844"/>
    </source>
</evidence>
<keyword evidence="4" id="KW-1185">Reference proteome</keyword>
<organism evidence="3 4">
    <name type="scientific">Patulibacter brassicae</name>
    <dbReference type="NCBI Taxonomy" id="1705717"/>
    <lineage>
        <taxon>Bacteria</taxon>
        <taxon>Bacillati</taxon>
        <taxon>Actinomycetota</taxon>
        <taxon>Thermoleophilia</taxon>
        <taxon>Solirubrobacterales</taxon>
        <taxon>Patulibacteraceae</taxon>
        <taxon>Patulibacter</taxon>
    </lineage>
</organism>
<reference evidence="3 4" key="1">
    <citation type="submission" date="2023-11" db="EMBL/GenBank/DDBJ databases">
        <authorList>
            <person name="Xu M."/>
            <person name="Jiang T."/>
        </authorList>
    </citation>
    <scope>NUCLEOTIDE SEQUENCE [LARGE SCALE GENOMIC DNA]</scope>
    <source>
        <strain evidence="3 4">SD</strain>
    </source>
</reference>
<feature type="region of interest" description="Disordered" evidence="1">
    <location>
        <begin position="34"/>
        <end position="53"/>
    </location>
</feature>
<dbReference type="RefSeq" id="WP_319954277.1">
    <property type="nucleotide sequence ID" value="NZ_JAXAVX010000004.1"/>
</dbReference>
<dbReference type="GO" id="GO:0004519">
    <property type="term" value="F:endonuclease activity"/>
    <property type="evidence" value="ECO:0007669"/>
    <property type="project" value="UniProtKB-KW"/>
</dbReference>
<name>A0ABU4VJV9_9ACTN</name>
<feature type="region of interest" description="Disordered" evidence="1">
    <location>
        <begin position="114"/>
        <end position="142"/>
    </location>
</feature>
<dbReference type="CDD" id="cd00085">
    <property type="entry name" value="HNHc"/>
    <property type="match status" value="1"/>
</dbReference>
<dbReference type="EMBL" id="JAXAVX010000004">
    <property type="protein sequence ID" value="MDX8152122.1"/>
    <property type="molecule type" value="Genomic_DNA"/>
</dbReference>
<keyword evidence="3" id="KW-0378">Hydrolase</keyword>
<dbReference type="Pfam" id="PF01844">
    <property type="entry name" value="HNH"/>
    <property type="match status" value="1"/>
</dbReference>
<comment type="caution">
    <text evidence="3">The sequence shown here is derived from an EMBL/GenBank/DDBJ whole genome shotgun (WGS) entry which is preliminary data.</text>
</comment>
<keyword evidence="3" id="KW-0540">Nuclease</keyword>
<keyword evidence="3" id="KW-0255">Endonuclease</keyword>